<name>A0A6I3NCL2_9FIRM</name>
<dbReference type="EMBL" id="WMQE01000045">
    <property type="protein sequence ID" value="MTK22601.1"/>
    <property type="molecule type" value="Genomic_DNA"/>
</dbReference>
<dbReference type="AlphaFoldDB" id="A0A6I3NCL2"/>
<evidence type="ECO:0000313" key="2">
    <source>
        <dbReference type="EMBL" id="MTL95043.1"/>
    </source>
</evidence>
<reference evidence="2 3" key="1">
    <citation type="journal article" date="2019" name="Nat. Med.">
        <title>A library of human gut bacterial isolates paired with longitudinal multiomics data enables mechanistic microbiome research.</title>
        <authorList>
            <person name="Poyet M."/>
            <person name="Groussin M."/>
            <person name="Gibbons S.M."/>
            <person name="Avila-Pacheco J."/>
            <person name="Jiang X."/>
            <person name="Kearney S.M."/>
            <person name="Perrotta A.R."/>
            <person name="Berdy B."/>
            <person name="Zhao S."/>
            <person name="Lieberman T.D."/>
            <person name="Swanson P.K."/>
            <person name="Smith M."/>
            <person name="Roesemann S."/>
            <person name="Alexander J.E."/>
            <person name="Rich S.A."/>
            <person name="Livny J."/>
            <person name="Vlamakis H."/>
            <person name="Clish C."/>
            <person name="Bullock K."/>
            <person name="Deik A."/>
            <person name="Scott J."/>
            <person name="Pierce K.A."/>
            <person name="Xavier R.J."/>
            <person name="Alm E.J."/>
        </authorList>
    </citation>
    <scope>NUCLEOTIDE SEQUENCE</scope>
    <source>
        <strain evidence="2">BIOML-A179</strain>
        <strain evidence="1 3">BIOML-A198</strain>
    </source>
</reference>
<dbReference type="NCBIfam" id="TIGR01538">
    <property type="entry name" value="portal_SPP1"/>
    <property type="match status" value="1"/>
</dbReference>
<protein>
    <submittedName>
        <fullName evidence="2">Phage portal protein</fullName>
    </submittedName>
</protein>
<sequence length="456" mass="52412">MLQLRRPKKRYNYNEVYNFIRQHETHMYHDHKLLAYYEGNNTEINKKNRSEGKSNIKATHSFASKLVDTFTGYFASKPVKYDADNEDILSLIDDYLKYNDSEEALITLTRNSAIYGVSATMTFLDAKGNIRFCPVDNRELIVITDNSVLEEIHTVIRHWKVENNGGVRETHYVEVYTDVDVTKYYLETENGEVKETTVPQVSEHYFKDVPFSLFKFNDGKGLFERVIPLIDAYDLAVSNTLDLSNDLVDALLLVSGCTLNDEMIQQIRELRMLNASEDIKVEYVQNNLPTNEEVKTRLREDIFSLAGIVDLEDKNWGSASSGVALRLRMASTEFKAGVTQGHFIKALRRNLELMLNLKSLTNPIDVDKELREIKITMHRNAIANETEQIQNALQLSTMLSQETVVGLLQDFVPSIEVELERLAEEKERSISFMQDNFNDHEPVVDDREENAEVVGE</sequence>
<evidence type="ECO:0000313" key="1">
    <source>
        <dbReference type="EMBL" id="MTK22601.1"/>
    </source>
</evidence>
<proteinExistence type="predicted"/>
<dbReference type="RefSeq" id="WP_006783386.1">
    <property type="nucleotide sequence ID" value="NZ_RCYV01000017.1"/>
</dbReference>
<dbReference type="Proteomes" id="UP000487649">
    <property type="component" value="Unassembled WGS sequence"/>
</dbReference>
<comment type="caution">
    <text evidence="2">The sequence shown here is derived from an EMBL/GenBank/DDBJ whole genome shotgun (WGS) entry which is preliminary data.</text>
</comment>
<dbReference type="InterPro" id="IPR006428">
    <property type="entry name" value="Portal_SPP1-type"/>
</dbReference>
<evidence type="ECO:0000313" key="3">
    <source>
        <dbReference type="Proteomes" id="UP000487649"/>
    </source>
</evidence>
<gene>
    <name evidence="2" type="ORF">GMA64_10925</name>
    <name evidence="1" type="ORF">GMA92_14425</name>
</gene>
<dbReference type="EMBL" id="WMQV01000029">
    <property type="protein sequence ID" value="MTL95043.1"/>
    <property type="molecule type" value="Genomic_DNA"/>
</dbReference>
<accession>A0A6I3NCL2</accession>
<dbReference type="Pfam" id="PF05133">
    <property type="entry name" value="SPP1_portal"/>
    <property type="match status" value="1"/>
</dbReference>
<dbReference type="InterPro" id="IPR021145">
    <property type="entry name" value="Portal_protein_SPP1_Gp6-like"/>
</dbReference>
<organism evidence="2">
    <name type="scientific">Turicibacter sanguinis</name>
    <dbReference type="NCBI Taxonomy" id="154288"/>
    <lineage>
        <taxon>Bacteria</taxon>
        <taxon>Bacillati</taxon>
        <taxon>Bacillota</taxon>
        <taxon>Erysipelotrichia</taxon>
        <taxon>Erysipelotrichales</taxon>
        <taxon>Turicibacteraceae</taxon>
        <taxon>Turicibacter</taxon>
    </lineage>
</organism>